<dbReference type="EMBL" id="CP013023">
    <property type="protein sequence ID" value="ANF97124.1"/>
    <property type="molecule type" value="Genomic_DNA"/>
</dbReference>
<gene>
    <name evidence="1" type="ORF">AR543_14680</name>
</gene>
<dbReference type="InterPro" id="IPR046500">
    <property type="entry name" value="DUF6678"/>
</dbReference>
<sequence>MKMGVVTPMDYNQYRTKVKNEIERRGLTSILNNTRWNRLLHGVYERLPFPPPFQMKSVLSEQPYPEPFEQDVNYNGDWHTAIGDMSDGARFAAWQSPAFDIEWLRVKPRRLQYQGRLVEPLLLDIEQEFAALLREERIPHTKKGNDYWIYGYAAAEQLAWIHL</sequence>
<keyword evidence="2" id="KW-1185">Reference proteome</keyword>
<accession>A0A172ZHK8</accession>
<dbReference type="AlphaFoldDB" id="A0A172ZHK8"/>
<evidence type="ECO:0000313" key="2">
    <source>
        <dbReference type="Proteomes" id="UP000078148"/>
    </source>
</evidence>
<dbReference type="Pfam" id="PF20383">
    <property type="entry name" value="DUF6678"/>
    <property type="match status" value="1"/>
</dbReference>
<organism evidence="1 2">
    <name type="scientific">Paenibacillus bovis</name>
    <dbReference type="NCBI Taxonomy" id="1616788"/>
    <lineage>
        <taxon>Bacteria</taxon>
        <taxon>Bacillati</taxon>
        <taxon>Bacillota</taxon>
        <taxon>Bacilli</taxon>
        <taxon>Bacillales</taxon>
        <taxon>Paenibacillaceae</taxon>
        <taxon>Paenibacillus</taxon>
    </lineage>
</organism>
<evidence type="ECO:0000313" key="1">
    <source>
        <dbReference type="EMBL" id="ANF97124.1"/>
    </source>
</evidence>
<dbReference type="KEGG" id="pbv:AR543_14680"/>
<dbReference type="OrthoDB" id="8908434at2"/>
<proteinExistence type="predicted"/>
<name>A0A172ZHK8_9BACL</name>
<reference evidence="1 2" key="2">
    <citation type="journal article" date="2016" name="Int. J. Syst. Evol. Microbiol.">
        <title>Paenibacillus bovis sp. nov., isolated from raw yak (Bos grunniens) milk.</title>
        <authorList>
            <person name="Gao C."/>
            <person name="Han J."/>
            <person name="Liu Z."/>
            <person name="Xu X."/>
            <person name="Hang F."/>
            <person name="Wu Z."/>
        </authorList>
    </citation>
    <scope>NUCLEOTIDE SEQUENCE [LARGE SCALE GENOMIC DNA]</scope>
    <source>
        <strain evidence="1 2">BD3526</strain>
    </source>
</reference>
<reference evidence="2" key="1">
    <citation type="submission" date="2015-10" db="EMBL/GenBank/DDBJ databases">
        <title>Genome of Paenibacillus bovis sp. nov.</title>
        <authorList>
            <person name="Wu Z."/>
            <person name="Gao C."/>
            <person name="Liu Z."/>
            <person name="Zheng H."/>
        </authorList>
    </citation>
    <scope>NUCLEOTIDE SEQUENCE [LARGE SCALE GENOMIC DNA]</scope>
    <source>
        <strain evidence="2">BD3526</strain>
    </source>
</reference>
<dbReference type="RefSeq" id="WP_060535240.1">
    <property type="nucleotide sequence ID" value="NZ_CP013023.1"/>
</dbReference>
<dbReference type="Proteomes" id="UP000078148">
    <property type="component" value="Chromosome"/>
</dbReference>
<protein>
    <submittedName>
        <fullName evidence="1">Uncharacterized protein</fullName>
    </submittedName>
</protein>